<dbReference type="AlphaFoldDB" id="E0NT90"/>
<dbReference type="InterPro" id="IPR049071">
    <property type="entry name" value="MPI_cupin_dom"/>
</dbReference>
<feature type="domain" description="Mannose-6-phosphate isomerase cupin" evidence="8">
    <location>
        <begin position="244"/>
        <end position="319"/>
    </location>
</feature>
<dbReference type="InterPro" id="IPR046457">
    <property type="entry name" value="PMI_typeI_cat"/>
</dbReference>
<dbReference type="SUPFAM" id="SSF51182">
    <property type="entry name" value="RmlC-like cupins"/>
    <property type="match status" value="1"/>
</dbReference>
<evidence type="ECO:0000256" key="5">
    <source>
        <dbReference type="PIRSR" id="PIRSR036894-1"/>
    </source>
</evidence>
<dbReference type="PANTHER" id="PTHR42742:SF3">
    <property type="entry name" value="FRUCTOKINASE"/>
    <property type="match status" value="1"/>
</dbReference>
<dbReference type="Proteomes" id="UP000004394">
    <property type="component" value="Unassembled WGS sequence"/>
</dbReference>
<name>E0NT90_9BACT</name>
<dbReference type="InterPro" id="IPR051804">
    <property type="entry name" value="Carb_Metab_Reg_Kinase/Isom"/>
</dbReference>
<evidence type="ECO:0000259" key="7">
    <source>
        <dbReference type="Pfam" id="PF20511"/>
    </source>
</evidence>
<feature type="binding site" evidence="5">
    <location>
        <position position="118"/>
    </location>
    <ligand>
        <name>Zn(2+)</name>
        <dbReference type="ChEBI" id="CHEBI:29105"/>
    </ligand>
</feature>
<keyword evidence="10" id="KW-1185">Reference proteome</keyword>
<comment type="caution">
    <text evidence="9">The sequence shown here is derived from an EMBL/GenBank/DDBJ whole genome shotgun (WGS) entry which is preliminary data.</text>
</comment>
<dbReference type="HOGENOM" id="CLU_020529_0_1_10"/>
<reference evidence="9" key="1">
    <citation type="submission" date="2010-07" db="EMBL/GenBank/DDBJ databases">
        <authorList>
            <person name="Muzny D."/>
            <person name="Qin X."/>
            <person name="Deng J."/>
            <person name="Jiang H."/>
            <person name="Liu Y."/>
            <person name="Qu J."/>
            <person name="Song X.-Z."/>
            <person name="Zhang L."/>
            <person name="Thornton R."/>
            <person name="Coyle M."/>
            <person name="Francisco L."/>
            <person name="Jackson L."/>
            <person name="Javaid M."/>
            <person name="Korchina V."/>
            <person name="Kovar C."/>
            <person name="Mata R."/>
            <person name="Mathew T."/>
            <person name="Ngo R."/>
            <person name="Nguyen L."/>
            <person name="Nguyen N."/>
            <person name="Okwuonu G."/>
            <person name="Ongeri F."/>
            <person name="Pham C."/>
            <person name="Simmons D."/>
            <person name="Wilczek-Boney K."/>
            <person name="Hale W."/>
            <person name="Jakkamsetti A."/>
            <person name="Pham P."/>
            <person name="Ruth R."/>
            <person name="San Lucas F."/>
            <person name="Warren J."/>
            <person name="Zhang J."/>
            <person name="Zhao Z."/>
            <person name="Zhou C."/>
            <person name="Zhu D."/>
            <person name="Lee S."/>
            <person name="Bess C."/>
            <person name="Blankenburg K."/>
            <person name="Forbes L."/>
            <person name="Fu Q."/>
            <person name="Gubbala S."/>
            <person name="Hirani K."/>
            <person name="Jayaseelan J.C."/>
            <person name="Lara F."/>
            <person name="Munidasa M."/>
            <person name="Palculict T."/>
            <person name="Patil S."/>
            <person name="Pu L.-L."/>
            <person name="Saada N."/>
            <person name="Tang L."/>
            <person name="Weissenberger G."/>
            <person name="Zhu Y."/>
            <person name="Hemphill L."/>
            <person name="Shang Y."/>
            <person name="Youmans B."/>
            <person name="Ayvaz T."/>
            <person name="Ross M."/>
            <person name="Santibanez J."/>
            <person name="Aqrawi P."/>
            <person name="Gross S."/>
            <person name="Joshi V."/>
            <person name="Fowler G."/>
            <person name="Nazareth L."/>
            <person name="Reid J."/>
            <person name="Worley K."/>
            <person name="Petrosino J."/>
            <person name="Highlander S."/>
            <person name="Gibbs R."/>
        </authorList>
    </citation>
    <scope>NUCLEOTIDE SEQUENCE [LARGE SCALE GENOMIC DNA]</scope>
    <source>
        <strain evidence="9">DSM 16973</strain>
    </source>
</reference>
<dbReference type="PANTHER" id="PTHR42742">
    <property type="entry name" value="TRANSCRIPTIONAL REPRESSOR MPRA"/>
    <property type="match status" value="1"/>
</dbReference>
<dbReference type="InterPro" id="IPR014710">
    <property type="entry name" value="RmlC-like_jellyroll"/>
</dbReference>
<dbReference type="Gene3D" id="2.60.120.10">
    <property type="entry name" value="Jelly Rolls"/>
    <property type="match status" value="2"/>
</dbReference>
<dbReference type="InterPro" id="IPR011051">
    <property type="entry name" value="RmlC_Cupin_sf"/>
</dbReference>
<dbReference type="InterPro" id="IPR014628">
    <property type="entry name" value="Man6P_isomerase_Firm_short"/>
</dbReference>
<proteinExistence type="predicted"/>
<evidence type="ECO:0000313" key="9">
    <source>
        <dbReference type="EMBL" id="EFM01662.1"/>
    </source>
</evidence>
<comment type="cofactor">
    <cofactor evidence="5">
        <name>Zn(2+)</name>
        <dbReference type="ChEBI" id="CHEBI:29105"/>
    </cofactor>
    <text evidence="5">Binds 1 zinc ion per subunit.</text>
</comment>
<sequence length="320" mass="36239">MRPIKFKPILKQTLWGGEKLVSFKHLDTDATQIGESWEISAVPGSESVVAEGELRGKTLRTLIEEMRGQLVGEANFRRFGTTFPLLIKFIDARQDLSIQVHPSEEIARRQGKDHGKTEMWYIMESDAGAKLYCGLKQKITPQQYEHMVEDGTIMQAVADYEVKEGDCFFIPAGRIHSIGAGCFLAEIQQTSDVTYRIYDFKRKDKDGRYRELHTREAAACINFRVENNYRTEYVPAENQGVNLIHCPFFHTEVYDLSAPMTLDYSQLDSFVALVCLKGQATVTDDEGTRTPIASGETILIPATTRTLYVEGRVKFLATYV</sequence>
<evidence type="ECO:0000256" key="1">
    <source>
        <dbReference type="ARBA" id="ARBA00022723"/>
    </source>
</evidence>
<evidence type="ECO:0000313" key="10">
    <source>
        <dbReference type="Proteomes" id="UP000004394"/>
    </source>
</evidence>
<feature type="domain" description="Phosphomannose isomerase type I catalytic" evidence="7">
    <location>
        <begin position="6"/>
        <end position="125"/>
    </location>
</feature>
<evidence type="ECO:0000256" key="3">
    <source>
        <dbReference type="ARBA" id="ARBA00029741"/>
    </source>
</evidence>
<keyword evidence="1 5" id="KW-0479">Metal-binding</keyword>
<dbReference type="GO" id="GO:0004476">
    <property type="term" value="F:mannose-6-phosphate isomerase activity"/>
    <property type="evidence" value="ECO:0007669"/>
    <property type="project" value="InterPro"/>
</dbReference>
<feature type="binding site" evidence="5">
    <location>
        <position position="101"/>
    </location>
    <ligand>
        <name>Zn(2+)</name>
        <dbReference type="ChEBI" id="CHEBI:29105"/>
    </ligand>
</feature>
<evidence type="ECO:0000256" key="4">
    <source>
        <dbReference type="ARBA" id="ARBA00030762"/>
    </source>
</evidence>
<dbReference type="Pfam" id="PF21621">
    <property type="entry name" value="MPI_cupin_dom"/>
    <property type="match status" value="1"/>
</dbReference>
<accession>E0NT90</accession>
<evidence type="ECO:0000256" key="2">
    <source>
        <dbReference type="ARBA" id="ARBA00022833"/>
    </source>
</evidence>
<dbReference type="STRING" id="862515.HMPREF0658_1392"/>
<evidence type="ECO:0000259" key="8">
    <source>
        <dbReference type="Pfam" id="PF21621"/>
    </source>
</evidence>
<feature type="binding site" evidence="5">
    <location>
        <position position="176"/>
    </location>
    <ligand>
        <name>Zn(2+)</name>
        <dbReference type="ChEBI" id="CHEBI:29105"/>
    </ligand>
</feature>
<dbReference type="CDD" id="cd07010">
    <property type="entry name" value="cupin_PMI_type_I_N_bac"/>
    <property type="match status" value="1"/>
</dbReference>
<dbReference type="PIRSF" id="PIRSF036894">
    <property type="entry name" value="PMI_Firm_short"/>
    <property type="match status" value="1"/>
</dbReference>
<feature type="active site" evidence="6">
    <location>
        <position position="196"/>
    </location>
</feature>
<evidence type="ECO:0000256" key="6">
    <source>
        <dbReference type="PIRSR" id="PIRSR036894-2"/>
    </source>
</evidence>
<dbReference type="GO" id="GO:0005975">
    <property type="term" value="P:carbohydrate metabolic process"/>
    <property type="evidence" value="ECO:0007669"/>
    <property type="project" value="InterPro"/>
</dbReference>
<protein>
    <recommendedName>
        <fullName evidence="3">Phosphohexomutase</fullName>
    </recommendedName>
    <alternativeName>
        <fullName evidence="4">Phosphomannose isomerase</fullName>
    </alternativeName>
</protein>
<dbReference type="GO" id="GO:0008270">
    <property type="term" value="F:zinc ion binding"/>
    <property type="evidence" value="ECO:0007669"/>
    <property type="project" value="InterPro"/>
</dbReference>
<keyword evidence="2 5" id="KW-0862">Zinc</keyword>
<dbReference type="RefSeq" id="WP_006949483.1">
    <property type="nucleotide sequence ID" value="NZ_GL397214.1"/>
</dbReference>
<organism evidence="9 10">
    <name type="scientific">Hoylesella marshii DSM 16973 = JCM 13450</name>
    <dbReference type="NCBI Taxonomy" id="862515"/>
    <lineage>
        <taxon>Bacteria</taxon>
        <taxon>Pseudomonadati</taxon>
        <taxon>Bacteroidota</taxon>
        <taxon>Bacteroidia</taxon>
        <taxon>Bacteroidales</taxon>
        <taxon>Prevotellaceae</taxon>
        <taxon>Hoylesella</taxon>
    </lineage>
</organism>
<gene>
    <name evidence="9" type="primary">pmi</name>
    <name evidence="9" type="ORF">HMPREF0658_1392</name>
</gene>
<keyword evidence="9" id="KW-0413">Isomerase</keyword>
<dbReference type="Pfam" id="PF20511">
    <property type="entry name" value="PMI_typeI_cat"/>
    <property type="match status" value="1"/>
</dbReference>
<dbReference type="EMBL" id="AEEI01000047">
    <property type="protein sequence ID" value="EFM01662.1"/>
    <property type="molecule type" value="Genomic_DNA"/>
</dbReference>
<dbReference type="eggNOG" id="COG1482">
    <property type="taxonomic scope" value="Bacteria"/>
</dbReference>